<name>A0A401ZYK4_9CHLR</name>
<keyword evidence="3" id="KW-1185">Reference proteome</keyword>
<evidence type="ECO:0000256" key="1">
    <source>
        <dbReference type="SAM" id="Phobius"/>
    </source>
</evidence>
<sequence length="227" mass="24660">MNQTQQPSDADVSHMQQKKLPFTARLIAIGGTLLIGVVFLFLPARLTLGPNWLPLAFEIVLVLPVILSHLFQRPLSAKVNRSLSFILLGGVTLALVIGVTLLISTLPHRSEAQAISLLRTGALLWIANILVFALWYWEIDGGGPIARHHAGHRAADFLFPQQASGNSVENWAPNFVDYVFLAFTGATALSPADTFPLTRPAKVLMMIEALLAMTILAVLIGRAVNIL</sequence>
<feature type="transmembrane region" description="Helical" evidence="1">
    <location>
        <begin position="115"/>
        <end position="137"/>
    </location>
</feature>
<feature type="transmembrane region" description="Helical" evidence="1">
    <location>
        <begin position="26"/>
        <end position="46"/>
    </location>
</feature>
<feature type="transmembrane region" description="Helical" evidence="1">
    <location>
        <begin position="83"/>
        <end position="103"/>
    </location>
</feature>
<dbReference type="Gene3D" id="1.10.287.70">
    <property type="match status" value="1"/>
</dbReference>
<feature type="transmembrane region" description="Helical" evidence="1">
    <location>
        <begin position="203"/>
        <end position="224"/>
    </location>
</feature>
<dbReference type="EMBL" id="BIFR01000001">
    <property type="protein sequence ID" value="GCE11925.1"/>
    <property type="molecule type" value="Genomic_DNA"/>
</dbReference>
<dbReference type="OrthoDB" id="5402524at2"/>
<gene>
    <name evidence="2" type="ORF">KTT_17840</name>
</gene>
<keyword evidence="1" id="KW-0472">Membrane</keyword>
<reference evidence="3" key="1">
    <citation type="submission" date="2018-12" db="EMBL/GenBank/DDBJ databases">
        <title>Tengunoibacter tsumagoiensis gen. nov., sp. nov., Dictyobacter kobayashii sp. nov., D. alpinus sp. nov., and D. joshuensis sp. nov. and description of Dictyobacteraceae fam. nov. within the order Ktedonobacterales isolated from Tengu-no-mugimeshi.</title>
        <authorList>
            <person name="Wang C.M."/>
            <person name="Zheng Y."/>
            <person name="Sakai Y."/>
            <person name="Toyoda A."/>
            <person name="Minakuchi Y."/>
            <person name="Abe K."/>
            <person name="Yokota A."/>
            <person name="Yabe S."/>
        </authorList>
    </citation>
    <scope>NUCLEOTIDE SEQUENCE [LARGE SCALE GENOMIC DNA]</scope>
    <source>
        <strain evidence="3">Uno3</strain>
    </source>
</reference>
<protein>
    <recommendedName>
        <fullName evidence="4">DUF1345 domain-containing protein</fullName>
    </recommendedName>
</protein>
<evidence type="ECO:0000313" key="3">
    <source>
        <dbReference type="Proteomes" id="UP000287352"/>
    </source>
</evidence>
<feature type="transmembrane region" description="Helical" evidence="1">
    <location>
        <begin position="52"/>
        <end position="71"/>
    </location>
</feature>
<dbReference type="Proteomes" id="UP000287352">
    <property type="component" value="Unassembled WGS sequence"/>
</dbReference>
<dbReference type="RefSeq" id="WP_126579597.1">
    <property type="nucleotide sequence ID" value="NZ_BIFR01000001.1"/>
</dbReference>
<keyword evidence="1" id="KW-0812">Transmembrane</keyword>
<proteinExistence type="predicted"/>
<keyword evidence="1" id="KW-1133">Transmembrane helix</keyword>
<comment type="caution">
    <text evidence="2">The sequence shown here is derived from an EMBL/GenBank/DDBJ whole genome shotgun (WGS) entry which is preliminary data.</text>
</comment>
<organism evidence="2 3">
    <name type="scientific">Tengunoibacter tsumagoiensis</name>
    <dbReference type="NCBI Taxonomy" id="2014871"/>
    <lineage>
        <taxon>Bacteria</taxon>
        <taxon>Bacillati</taxon>
        <taxon>Chloroflexota</taxon>
        <taxon>Ktedonobacteria</taxon>
        <taxon>Ktedonobacterales</taxon>
        <taxon>Dictyobacteraceae</taxon>
        <taxon>Tengunoibacter</taxon>
    </lineage>
</organism>
<evidence type="ECO:0008006" key="4">
    <source>
        <dbReference type="Google" id="ProtNLM"/>
    </source>
</evidence>
<evidence type="ECO:0000313" key="2">
    <source>
        <dbReference type="EMBL" id="GCE11925.1"/>
    </source>
</evidence>
<accession>A0A401ZYK4</accession>
<dbReference type="AlphaFoldDB" id="A0A401ZYK4"/>